<protein>
    <recommendedName>
        <fullName evidence="3">Transposase InsH N-terminal domain-containing protein</fullName>
    </recommendedName>
</protein>
<organism evidence="1 2">
    <name type="scientific">Cellulophaga baltica 18</name>
    <dbReference type="NCBI Taxonomy" id="1348584"/>
    <lineage>
        <taxon>Bacteria</taxon>
        <taxon>Pseudomonadati</taxon>
        <taxon>Bacteroidota</taxon>
        <taxon>Flavobacteriia</taxon>
        <taxon>Flavobacteriales</taxon>
        <taxon>Flavobacteriaceae</taxon>
        <taxon>Cellulophaga</taxon>
    </lineage>
</organism>
<evidence type="ECO:0000313" key="1">
    <source>
        <dbReference type="EMBL" id="AIZ42684.1"/>
    </source>
</evidence>
<accession>A0AAU8RH58</accession>
<proteinExistence type="predicted"/>
<dbReference type="AlphaFoldDB" id="A0AAU8RH58"/>
<evidence type="ECO:0000313" key="2">
    <source>
        <dbReference type="Proteomes" id="UP000030786"/>
    </source>
</evidence>
<sequence>MALLDYLKSPLPLQNLPDQMMKLTFMYCLNKKKIDRIKKLKESDFRFYEPRIGLFHIKEEFACFYLSFLLWVCYFLI</sequence>
<reference evidence="1 2" key="1">
    <citation type="journal article" date="2014" name="Environ. Microbiol.">
        <title>Contrasting genomic patterns and infection strategies of two co-existing Bacteroidetes podovirus genera.</title>
        <authorList>
            <person name="Holmfeldt K."/>
            <person name="Howard-Varona C."/>
            <person name="Solonenko N."/>
            <person name="Sullivan M.B."/>
        </authorList>
    </citation>
    <scope>NUCLEOTIDE SEQUENCE [LARGE SCALE GENOMIC DNA]</scope>
    <source>
        <strain evidence="1 2">18</strain>
    </source>
</reference>
<dbReference type="KEGG" id="cbat:M666_14545"/>
<dbReference type="EMBL" id="CP009976">
    <property type="protein sequence ID" value="AIZ42684.1"/>
    <property type="molecule type" value="Genomic_DNA"/>
</dbReference>
<dbReference type="Proteomes" id="UP000030786">
    <property type="component" value="Chromosome"/>
</dbReference>
<name>A0AAU8RH58_9FLAO</name>
<gene>
    <name evidence="1" type="ORF">M666_14545</name>
</gene>
<evidence type="ECO:0008006" key="3">
    <source>
        <dbReference type="Google" id="ProtNLM"/>
    </source>
</evidence>